<dbReference type="GO" id="GO:0015074">
    <property type="term" value="P:DNA integration"/>
    <property type="evidence" value="ECO:0007669"/>
    <property type="project" value="UniProtKB-KW"/>
</dbReference>
<name>A0A4U7N694_9RHOB</name>
<dbReference type="Proteomes" id="UP000306575">
    <property type="component" value="Unassembled WGS sequence"/>
</dbReference>
<sequence>MNMEPAKLTKDVLDKLPPAETGQYILRDTEEPGFFVVVGRKAKTFTVQIDVTTPLGKRQTRKRAVGKWPQVGVAEARRLARAAKVEIASEGSRKVGTALTLGEAWDELRANLLREVAAGRRSQRTVDSYEYGSQLLAEWKDTSLAKLSDNAHEVRARHRALSEASGPSAANGAMVFLRRTYNYAHKRRLDPNLPHYNPVDSVDLNPSARRDTAMSAGELAGWFGKLRSLPNPVRQEFHLFCLLSGSRPSALTVARWEHLDMGRRVLHIPRPKGGTKRAFDMPLSRPMLACLARARRAGRKVHAVNATEWVFPGDLGRSRRKAGPLSAGHIVEYREDREALPKWGGDLRQTYKTLSPEAGLTKTDVMILMNHADGDVNDGYMTRNKVAEDYLRAQQEAMSRYLMAAIKRG</sequence>
<dbReference type="PANTHER" id="PTHR30629">
    <property type="entry name" value="PROPHAGE INTEGRASE"/>
    <property type="match status" value="1"/>
</dbReference>
<dbReference type="Pfam" id="PF13356">
    <property type="entry name" value="Arm-DNA-bind_3"/>
    <property type="match status" value="1"/>
</dbReference>
<dbReference type="GO" id="GO:0003677">
    <property type="term" value="F:DNA binding"/>
    <property type="evidence" value="ECO:0007669"/>
    <property type="project" value="InterPro"/>
</dbReference>
<dbReference type="InterPro" id="IPR011010">
    <property type="entry name" value="DNA_brk_join_enz"/>
</dbReference>
<dbReference type="InterPro" id="IPR013762">
    <property type="entry name" value="Integrase-like_cat_sf"/>
</dbReference>
<proteinExistence type="inferred from homology"/>
<dbReference type="RefSeq" id="WP_138015563.1">
    <property type="nucleotide sequence ID" value="NZ_SULI01000005.1"/>
</dbReference>
<comment type="similarity">
    <text evidence="1">Belongs to the 'phage' integrase family.</text>
</comment>
<dbReference type="InterPro" id="IPR025166">
    <property type="entry name" value="Integrase_DNA_bind_dom"/>
</dbReference>
<dbReference type="OrthoDB" id="7222937at2"/>
<keyword evidence="6" id="KW-1185">Reference proteome</keyword>
<evidence type="ECO:0000256" key="3">
    <source>
        <dbReference type="ARBA" id="ARBA00023172"/>
    </source>
</evidence>
<dbReference type="SUPFAM" id="SSF56349">
    <property type="entry name" value="DNA breaking-rejoining enzymes"/>
    <property type="match status" value="1"/>
</dbReference>
<accession>A0A4U7N694</accession>
<keyword evidence="2" id="KW-0229">DNA integration</keyword>
<evidence type="ECO:0000313" key="5">
    <source>
        <dbReference type="EMBL" id="TKZ21360.1"/>
    </source>
</evidence>
<reference evidence="5 6" key="1">
    <citation type="submission" date="2019-04" db="EMBL/GenBank/DDBJ databases">
        <title>Genome sequence of Pelagicola litoralis CL-ES2.</title>
        <authorList>
            <person name="Cao J."/>
        </authorList>
    </citation>
    <scope>NUCLEOTIDE SEQUENCE [LARGE SCALE GENOMIC DNA]</scope>
    <source>
        <strain evidence="5 6">CL-ES2</strain>
    </source>
</reference>
<organism evidence="5 6">
    <name type="scientific">Shimia litoralis</name>
    <dbReference type="NCBI Taxonomy" id="420403"/>
    <lineage>
        <taxon>Bacteria</taxon>
        <taxon>Pseudomonadati</taxon>
        <taxon>Pseudomonadota</taxon>
        <taxon>Alphaproteobacteria</taxon>
        <taxon>Rhodobacterales</taxon>
        <taxon>Roseobacteraceae</taxon>
    </lineage>
</organism>
<evidence type="ECO:0000256" key="1">
    <source>
        <dbReference type="ARBA" id="ARBA00008857"/>
    </source>
</evidence>
<dbReference type="InterPro" id="IPR038488">
    <property type="entry name" value="Integrase_DNA-bd_sf"/>
</dbReference>
<dbReference type="Gene3D" id="3.30.160.390">
    <property type="entry name" value="Integrase, DNA-binding domain"/>
    <property type="match status" value="1"/>
</dbReference>
<evidence type="ECO:0000259" key="4">
    <source>
        <dbReference type="Pfam" id="PF13356"/>
    </source>
</evidence>
<dbReference type="EMBL" id="SULI01000005">
    <property type="protein sequence ID" value="TKZ21360.1"/>
    <property type="molecule type" value="Genomic_DNA"/>
</dbReference>
<dbReference type="AlphaFoldDB" id="A0A4U7N694"/>
<evidence type="ECO:0000256" key="2">
    <source>
        <dbReference type="ARBA" id="ARBA00022908"/>
    </source>
</evidence>
<protein>
    <submittedName>
        <fullName evidence="5">DUF4102 domain-containing protein</fullName>
    </submittedName>
</protein>
<dbReference type="InterPro" id="IPR050808">
    <property type="entry name" value="Phage_Integrase"/>
</dbReference>
<gene>
    <name evidence="5" type="ORF">FAP39_06365</name>
</gene>
<dbReference type="Gene3D" id="1.10.443.10">
    <property type="entry name" value="Intergrase catalytic core"/>
    <property type="match status" value="1"/>
</dbReference>
<keyword evidence="3" id="KW-0233">DNA recombination</keyword>
<evidence type="ECO:0000313" key="6">
    <source>
        <dbReference type="Proteomes" id="UP000306575"/>
    </source>
</evidence>
<feature type="domain" description="Integrase DNA-binding" evidence="4">
    <location>
        <begin position="8"/>
        <end position="89"/>
    </location>
</feature>
<dbReference type="GO" id="GO:0006310">
    <property type="term" value="P:DNA recombination"/>
    <property type="evidence" value="ECO:0007669"/>
    <property type="project" value="UniProtKB-KW"/>
</dbReference>
<comment type="caution">
    <text evidence="5">The sequence shown here is derived from an EMBL/GenBank/DDBJ whole genome shotgun (WGS) entry which is preliminary data.</text>
</comment>
<dbReference type="PANTHER" id="PTHR30629:SF2">
    <property type="entry name" value="PROPHAGE INTEGRASE INTS-RELATED"/>
    <property type="match status" value="1"/>
</dbReference>